<sequence>MDSPGPTAEDIAITLGIIPGTSVFLSKPHETEGERLADIRACVPIWHLQARSSSSYEKKISVLSEFCAKYLPTVMNRWVVGIILPTPGDGIQAYHGLVNGYFWVLYSARHLAYLEKYLGSKKPIAAPGKKFVSLLAQRIIRFGTANRHIPIRADVLEPVHWALELLKTGMMSLSSMRLEPGKTLGMPGDVVAELLPYLYTWQNQRTYEPLANESRVLYYLFTNGIERYDLLVRELKQVEKSLNICGLPGCEETKNLKTCAR</sequence>
<proteinExistence type="predicted"/>
<organism evidence="1 2">
    <name type="scientific">Pluteus cervinus</name>
    <dbReference type="NCBI Taxonomy" id="181527"/>
    <lineage>
        <taxon>Eukaryota</taxon>
        <taxon>Fungi</taxon>
        <taxon>Dikarya</taxon>
        <taxon>Basidiomycota</taxon>
        <taxon>Agaricomycotina</taxon>
        <taxon>Agaricomycetes</taxon>
        <taxon>Agaricomycetidae</taxon>
        <taxon>Agaricales</taxon>
        <taxon>Pluteineae</taxon>
        <taxon>Pluteaceae</taxon>
        <taxon>Pluteus</taxon>
    </lineage>
</organism>
<keyword evidence="2" id="KW-1185">Reference proteome</keyword>
<protein>
    <submittedName>
        <fullName evidence="1">Uncharacterized protein</fullName>
    </submittedName>
</protein>
<evidence type="ECO:0000313" key="1">
    <source>
        <dbReference type="EMBL" id="TFK74079.1"/>
    </source>
</evidence>
<name>A0ACD3B7U1_9AGAR</name>
<dbReference type="EMBL" id="ML208271">
    <property type="protein sequence ID" value="TFK74079.1"/>
    <property type="molecule type" value="Genomic_DNA"/>
</dbReference>
<dbReference type="Proteomes" id="UP000308600">
    <property type="component" value="Unassembled WGS sequence"/>
</dbReference>
<evidence type="ECO:0000313" key="2">
    <source>
        <dbReference type="Proteomes" id="UP000308600"/>
    </source>
</evidence>
<gene>
    <name evidence="1" type="ORF">BDN72DRAFT_893522</name>
</gene>
<accession>A0ACD3B7U1</accession>
<reference evidence="1 2" key="1">
    <citation type="journal article" date="2019" name="Nat. Ecol. Evol.">
        <title>Megaphylogeny resolves global patterns of mushroom evolution.</title>
        <authorList>
            <person name="Varga T."/>
            <person name="Krizsan K."/>
            <person name="Foldi C."/>
            <person name="Dima B."/>
            <person name="Sanchez-Garcia M."/>
            <person name="Sanchez-Ramirez S."/>
            <person name="Szollosi G.J."/>
            <person name="Szarkandi J.G."/>
            <person name="Papp V."/>
            <person name="Albert L."/>
            <person name="Andreopoulos W."/>
            <person name="Angelini C."/>
            <person name="Antonin V."/>
            <person name="Barry K.W."/>
            <person name="Bougher N.L."/>
            <person name="Buchanan P."/>
            <person name="Buyck B."/>
            <person name="Bense V."/>
            <person name="Catcheside P."/>
            <person name="Chovatia M."/>
            <person name="Cooper J."/>
            <person name="Damon W."/>
            <person name="Desjardin D."/>
            <person name="Finy P."/>
            <person name="Geml J."/>
            <person name="Haridas S."/>
            <person name="Hughes K."/>
            <person name="Justo A."/>
            <person name="Karasinski D."/>
            <person name="Kautmanova I."/>
            <person name="Kiss B."/>
            <person name="Kocsube S."/>
            <person name="Kotiranta H."/>
            <person name="LaButti K.M."/>
            <person name="Lechner B.E."/>
            <person name="Liimatainen K."/>
            <person name="Lipzen A."/>
            <person name="Lukacs Z."/>
            <person name="Mihaltcheva S."/>
            <person name="Morgado L.N."/>
            <person name="Niskanen T."/>
            <person name="Noordeloos M.E."/>
            <person name="Ohm R.A."/>
            <person name="Ortiz-Santana B."/>
            <person name="Ovrebo C."/>
            <person name="Racz N."/>
            <person name="Riley R."/>
            <person name="Savchenko A."/>
            <person name="Shiryaev A."/>
            <person name="Soop K."/>
            <person name="Spirin V."/>
            <person name="Szebenyi C."/>
            <person name="Tomsovsky M."/>
            <person name="Tulloss R.E."/>
            <person name="Uehling J."/>
            <person name="Grigoriev I.V."/>
            <person name="Vagvolgyi C."/>
            <person name="Papp T."/>
            <person name="Martin F.M."/>
            <person name="Miettinen O."/>
            <person name="Hibbett D.S."/>
            <person name="Nagy L.G."/>
        </authorList>
    </citation>
    <scope>NUCLEOTIDE SEQUENCE [LARGE SCALE GENOMIC DNA]</scope>
    <source>
        <strain evidence="1 2">NL-1719</strain>
    </source>
</reference>